<dbReference type="NCBIfam" id="NF041438">
    <property type="entry name" value="SepM_fam_S16"/>
    <property type="match status" value="1"/>
</dbReference>
<reference evidence="5" key="1">
    <citation type="submission" date="2015-08" db="EMBL/GenBank/DDBJ databases">
        <title>Genome sequencing project for genomic taxonomy and phylogenomics of Bacillus-like bacteria.</title>
        <authorList>
            <person name="Liu B."/>
            <person name="Wang J."/>
            <person name="Zhu Y."/>
            <person name="Liu G."/>
            <person name="Chen Q."/>
            <person name="Chen Z."/>
            <person name="Lan J."/>
            <person name="Che J."/>
            <person name="Ge C."/>
            <person name="Shi H."/>
            <person name="Pan Z."/>
            <person name="Liu X."/>
        </authorList>
    </citation>
    <scope>NUCLEOTIDE SEQUENCE [LARGE SCALE GENOMIC DNA]</scope>
    <source>
        <strain evidence="5">FJAT-22460</strain>
    </source>
</reference>
<evidence type="ECO:0000259" key="3">
    <source>
        <dbReference type="PROSITE" id="PS51786"/>
    </source>
</evidence>
<comment type="catalytic activity">
    <reaction evidence="1">
        <text>Hydrolysis of proteins in presence of ATP.</text>
        <dbReference type="EC" id="3.4.21.53"/>
    </reaction>
</comment>
<dbReference type="InterPro" id="IPR027065">
    <property type="entry name" value="Lon_Prtase"/>
</dbReference>
<dbReference type="EMBL" id="LIUT01000001">
    <property type="protein sequence ID" value="KOR90056.1"/>
    <property type="molecule type" value="Genomic_DNA"/>
</dbReference>
<comment type="caution">
    <text evidence="4">The sequence shown here is derived from an EMBL/GenBank/DDBJ whole genome shotgun (WGS) entry which is preliminary data.</text>
</comment>
<dbReference type="GO" id="GO:0005524">
    <property type="term" value="F:ATP binding"/>
    <property type="evidence" value="ECO:0007669"/>
    <property type="project" value="InterPro"/>
</dbReference>
<dbReference type="PANTHER" id="PTHR10046">
    <property type="entry name" value="ATP DEPENDENT LON PROTEASE FAMILY MEMBER"/>
    <property type="match status" value="1"/>
</dbReference>
<dbReference type="SMART" id="SM00228">
    <property type="entry name" value="PDZ"/>
    <property type="match status" value="1"/>
</dbReference>
<keyword evidence="5" id="KW-1185">Reference proteome</keyword>
<dbReference type="InterPro" id="IPR014721">
    <property type="entry name" value="Ribsml_uS5_D2-typ_fold_subgr"/>
</dbReference>
<keyword evidence="1" id="KW-0645">Protease</keyword>
<dbReference type="Gene3D" id="3.30.230.10">
    <property type="match status" value="1"/>
</dbReference>
<keyword evidence="1" id="KW-0378">Hydrolase</keyword>
<keyword evidence="2" id="KW-0812">Transmembrane</keyword>
<feature type="transmembrane region" description="Helical" evidence="2">
    <location>
        <begin position="12"/>
        <end position="30"/>
    </location>
</feature>
<keyword evidence="1" id="KW-0720">Serine protease</keyword>
<dbReference type="GO" id="GO:0004176">
    <property type="term" value="F:ATP-dependent peptidase activity"/>
    <property type="evidence" value="ECO:0007669"/>
    <property type="project" value="UniProtKB-UniRule"/>
</dbReference>
<protein>
    <recommendedName>
        <fullName evidence="1">endopeptidase La</fullName>
        <ecNumber evidence="1">3.4.21.53</ecNumber>
    </recommendedName>
</protein>
<name>A0A0M1P6D9_9BACL</name>
<dbReference type="SUPFAM" id="SSF54211">
    <property type="entry name" value="Ribosomal protein S5 domain 2-like"/>
    <property type="match status" value="1"/>
</dbReference>
<dbReference type="Pfam" id="PF05362">
    <property type="entry name" value="Lon_C"/>
    <property type="match status" value="1"/>
</dbReference>
<keyword evidence="2" id="KW-0472">Membrane</keyword>
<dbReference type="OrthoDB" id="2356897at2"/>
<dbReference type="PATRIC" id="fig|1705565.3.peg.4737"/>
<organism evidence="4 5">
    <name type="scientific">Paenibacillus solani</name>
    <dbReference type="NCBI Taxonomy" id="1705565"/>
    <lineage>
        <taxon>Bacteria</taxon>
        <taxon>Bacillati</taxon>
        <taxon>Bacillota</taxon>
        <taxon>Bacilli</taxon>
        <taxon>Bacillales</taxon>
        <taxon>Paenibacillaceae</taxon>
        <taxon>Paenibacillus</taxon>
    </lineage>
</organism>
<keyword evidence="2" id="KW-1133">Transmembrane helix</keyword>
<dbReference type="PROSITE" id="PS51786">
    <property type="entry name" value="LON_PROTEOLYTIC"/>
    <property type="match status" value="1"/>
</dbReference>
<proteinExistence type="inferred from homology"/>
<dbReference type="GO" id="GO:0030163">
    <property type="term" value="P:protein catabolic process"/>
    <property type="evidence" value="ECO:0007669"/>
    <property type="project" value="InterPro"/>
</dbReference>
<dbReference type="EC" id="3.4.21.53" evidence="1"/>
<dbReference type="Proteomes" id="UP000036932">
    <property type="component" value="Unassembled WGS sequence"/>
</dbReference>
<dbReference type="AlphaFoldDB" id="A0A0M1P6D9"/>
<feature type="domain" description="Lon proteolytic" evidence="3">
    <location>
        <begin position="240"/>
        <end position="342"/>
    </location>
</feature>
<sequence>MKKSVKPNGLKIALYLLMVGVMLYVVVYMPTPYLIYQPGSAEEVRPMIQVENSDPVEEGTFMMTTVSASYANMALLMLSAFNPNAEVVKKAEKMGDQSKDEYAATQVYYMNSSQSSAMEAAYREGDIEYSIKPAYVFVMSISENSTNAKHFRPGDKLIKIDGQPTEDNDKIASLLSGKSIGEVVSVELERKGKTVEEQVKLVSIKDEKTGTERPGLGVLIATMQEVQPADPGHTIHFADTNIGGPSAGLIFTLEIYNQLTEGDLTKGYRVAGTGTIDKTGAVGPIGGVKHKIVAADRKKADFFFVPRKNYDEAKKRADRIKTSMELIPVDDLQDAVDYLEKLPPKR</sequence>
<feature type="active site" evidence="1">
    <location>
        <position position="291"/>
    </location>
</feature>
<dbReference type="RefSeq" id="WP_054402988.1">
    <property type="nucleotide sequence ID" value="NZ_LIUT01000001.1"/>
</dbReference>
<feature type="active site" evidence="1">
    <location>
        <position position="246"/>
    </location>
</feature>
<dbReference type="InterPro" id="IPR020568">
    <property type="entry name" value="Ribosomal_Su5_D2-typ_SF"/>
</dbReference>
<dbReference type="Pfam" id="PF13180">
    <property type="entry name" value="PDZ_2"/>
    <property type="match status" value="1"/>
</dbReference>
<dbReference type="SUPFAM" id="SSF50156">
    <property type="entry name" value="PDZ domain-like"/>
    <property type="match status" value="1"/>
</dbReference>
<dbReference type="InterPro" id="IPR036034">
    <property type="entry name" value="PDZ_sf"/>
</dbReference>
<dbReference type="InterPro" id="IPR008269">
    <property type="entry name" value="Lon_proteolytic"/>
</dbReference>
<dbReference type="GO" id="GO:0004252">
    <property type="term" value="F:serine-type endopeptidase activity"/>
    <property type="evidence" value="ECO:0007669"/>
    <property type="project" value="UniProtKB-UniRule"/>
</dbReference>
<evidence type="ECO:0000313" key="4">
    <source>
        <dbReference type="EMBL" id="KOR90056.1"/>
    </source>
</evidence>
<evidence type="ECO:0000313" key="5">
    <source>
        <dbReference type="Proteomes" id="UP000036932"/>
    </source>
</evidence>
<dbReference type="InterPro" id="IPR001478">
    <property type="entry name" value="PDZ"/>
</dbReference>
<gene>
    <name evidence="4" type="ORF">AM231_13535</name>
</gene>
<accession>A0A0M1P6D9</accession>
<evidence type="ECO:0000256" key="2">
    <source>
        <dbReference type="SAM" id="Phobius"/>
    </source>
</evidence>
<comment type="similarity">
    <text evidence="1">Belongs to the peptidase S16 family.</text>
</comment>
<dbReference type="GO" id="GO:0006508">
    <property type="term" value="P:proteolysis"/>
    <property type="evidence" value="ECO:0007669"/>
    <property type="project" value="UniProtKB-KW"/>
</dbReference>
<evidence type="ECO:0000256" key="1">
    <source>
        <dbReference type="PROSITE-ProRule" id="PRU01122"/>
    </source>
</evidence>